<keyword evidence="3" id="KW-1185">Reference proteome</keyword>
<feature type="compositionally biased region" description="Low complexity" evidence="1">
    <location>
        <begin position="92"/>
        <end position="103"/>
    </location>
</feature>
<comment type="caution">
    <text evidence="2">The sequence shown here is derived from an EMBL/GenBank/DDBJ whole genome shotgun (WGS) entry which is preliminary data.</text>
</comment>
<proteinExistence type="predicted"/>
<dbReference type="EMBL" id="JBICBT010000918">
    <property type="protein sequence ID" value="KAL3092931.1"/>
    <property type="molecule type" value="Genomic_DNA"/>
</dbReference>
<dbReference type="AlphaFoldDB" id="A0ABD2JQP2"/>
<accession>A0ABD2JQP2</accession>
<reference evidence="2 3" key="1">
    <citation type="submission" date="2024-10" db="EMBL/GenBank/DDBJ databases">
        <authorList>
            <person name="Kim D."/>
        </authorList>
    </citation>
    <scope>NUCLEOTIDE SEQUENCE [LARGE SCALE GENOMIC DNA]</scope>
    <source>
        <strain evidence="2">BH-2024</strain>
    </source>
</reference>
<evidence type="ECO:0000256" key="1">
    <source>
        <dbReference type="SAM" id="MobiDB-lite"/>
    </source>
</evidence>
<evidence type="ECO:0000313" key="3">
    <source>
        <dbReference type="Proteomes" id="UP001620626"/>
    </source>
</evidence>
<gene>
    <name evidence="2" type="ORF">niasHT_020314</name>
</gene>
<protein>
    <submittedName>
        <fullName evidence="2">Uncharacterized protein</fullName>
    </submittedName>
</protein>
<feature type="compositionally biased region" description="Basic and acidic residues" evidence="1">
    <location>
        <begin position="60"/>
        <end position="73"/>
    </location>
</feature>
<dbReference type="Proteomes" id="UP001620626">
    <property type="component" value="Unassembled WGS sequence"/>
</dbReference>
<feature type="compositionally biased region" description="Basic residues" evidence="1">
    <location>
        <begin position="1"/>
        <end position="25"/>
    </location>
</feature>
<sequence length="185" mass="22392">MKMNTKRTRTRKRMMKMRRKRRGRGRGGEGEGKEWRDDEKVKMNTKRTRKRMMKMRRRRRGEEEGKGRGEEGKRRGRGGEGWTDINKSTVLPSPSKESFSSTSPAPPHSFIRHFPTLTNCANFTPDKMREKETTILRRGRLINFRQQKYKWDGEWKVHFRRMYQLKWDKRRRSARICCSFFCVEL</sequence>
<name>A0ABD2JQP2_9BILA</name>
<feature type="region of interest" description="Disordered" evidence="1">
    <location>
        <begin position="1"/>
        <end position="107"/>
    </location>
</feature>
<organism evidence="2 3">
    <name type="scientific">Heterodera trifolii</name>
    <dbReference type="NCBI Taxonomy" id="157864"/>
    <lineage>
        <taxon>Eukaryota</taxon>
        <taxon>Metazoa</taxon>
        <taxon>Ecdysozoa</taxon>
        <taxon>Nematoda</taxon>
        <taxon>Chromadorea</taxon>
        <taxon>Rhabditida</taxon>
        <taxon>Tylenchina</taxon>
        <taxon>Tylenchomorpha</taxon>
        <taxon>Tylenchoidea</taxon>
        <taxon>Heteroderidae</taxon>
        <taxon>Heteroderinae</taxon>
        <taxon>Heterodera</taxon>
    </lineage>
</organism>
<feature type="compositionally biased region" description="Basic residues" evidence="1">
    <location>
        <begin position="43"/>
        <end position="59"/>
    </location>
</feature>
<evidence type="ECO:0000313" key="2">
    <source>
        <dbReference type="EMBL" id="KAL3092931.1"/>
    </source>
</evidence>
<feature type="compositionally biased region" description="Basic and acidic residues" evidence="1">
    <location>
        <begin position="26"/>
        <end position="42"/>
    </location>
</feature>